<dbReference type="EMBL" id="RBIZ01000003">
    <property type="protein sequence ID" value="RKR63601.1"/>
    <property type="molecule type" value="Genomic_DNA"/>
</dbReference>
<dbReference type="SUPFAM" id="SSF46689">
    <property type="entry name" value="Homeodomain-like"/>
    <property type="match status" value="1"/>
</dbReference>
<dbReference type="AlphaFoldDB" id="A0AB38FX35"/>
<dbReference type="InterPro" id="IPR002197">
    <property type="entry name" value="HTH_Fis"/>
</dbReference>
<dbReference type="InterPro" id="IPR058031">
    <property type="entry name" value="AAA_lid_NorR"/>
</dbReference>
<evidence type="ECO:0000259" key="8">
    <source>
        <dbReference type="PROSITE" id="PS50113"/>
    </source>
</evidence>
<sequence>MTRESELHNALRMFSRFFDLIHQPLAVINSRGEYIYYNQESAELDGYSIEQALGKHMLDVYPAMKETQSTMLSSLKSGVEYIGHYQIYHNAKGQAVDYQHTTAPLYSSSGDMLGVIEIGRDMSGVRRLQEQVVELNRLLYATDRDKHPAIITESPLMLECIEKGKRLATSQIPVMIVGETGTGKELFSRLIHQYSTRADKPFIALNCGALPPTLIESTLFGTVRGAYTGAENSQGYLELAHGGTLFLDELNAMPLEMQSKLLRFLQDKTFWKLGGQQQQRSDVRIIAALNEAPVELINQGKMRADLFYRLSVGMLTLPPLSKRPEDIPLLANYFIDKYRNDVAQDIFGLSESARLTLMSHDWPGNVRMLENAIVRSMIMQEQDGMLAKIIFEEEGLDLQSHASPAPLPSAASTEAFHGSLEQRVAQFEKGLIESALDSFQGNIAAAARSLNISRTTLQYKVQKYAIRFGVVKD</sequence>
<dbReference type="PROSITE" id="PS00675">
    <property type="entry name" value="SIGMA54_INTERACT_1"/>
    <property type="match status" value="1"/>
</dbReference>
<keyword evidence="12" id="KW-1185">Reference proteome</keyword>
<evidence type="ECO:0000256" key="1">
    <source>
        <dbReference type="ARBA" id="ARBA00022741"/>
    </source>
</evidence>
<dbReference type="Pfam" id="PF00158">
    <property type="entry name" value="Sigma54_activat"/>
    <property type="match status" value="1"/>
</dbReference>
<name>A0AB38FX35_9ENTR</name>
<feature type="domain" description="PAS" evidence="7">
    <location>
        <begin position="10"/>
        <end position="58"/>
    </location>
</feature>
<dbReference type="GeneID" id="66902350"/>
<dbReference type="FunFam" id="3.40.50.300:FF:000006">
    <property type="entry name" value="DNA-binding transcriptional regulator NtrC"/>
    <property type="match status" value="1"/>
</dbReference>
<dbReference type="InterPro" id="IPR000014">
    <property type="entry name" value="PAS"/>
</dbReference>
<dbReference type="Pfam" id="PF02954">
    <property type="entry name" value="HTH_8"/>
    <property type="match status" value="1"/>
</dbReference>
<dbReference type="PRINTS" id="PR01590">
    <property type="entry name" value="HTHFIS"/>
</dbReference>
<accession>A0AB38FX35</accession>
<reference evidence="10 11" key="1">
    <citation type="submission" date="2018-06" db="EMBL/GenBank/DDBJ databases">
        <authorList>
            <consortium name="Pathogen Informatics"/>
            <person name="Doyle S."/>
        </authorList>
    </citation>
    <scope>NUCLEOTIDE SEQUENCE [LARGE SCALE GENOMIC DNA]</scope>
    <source>
        <strain evidence="10 11">NCTC11967</strain>
    </source>
</reference>
<evidence type="ECO:0000256" key="4">
    <source>
        <dbReference type="ARBA" id="ARBA00023125"/>
    </source>
</evidence>
<dbReference type="RefSeq" id="WP_006820990.1">
    <property type="nucleotide sequence ID" value="NZ_CABKQJ010000016.1"/>
</dbReference>
<dbReference type="InterPro" id="IPR003593">
    <property type="entry name" value="AAA+_ATPase"/>
</dbReference>
<dbReference type="InterPro" id="IPR002078">
    <property type="entry name" value="Sigma_54_int"/>
</dbReference>
<dbReference type="GO" id="GO:0043565">
    <property type="term" value="F:sequence-specific DNA binding"/>
    <property type="evidence" value="ECO:0007669"/>
    <property type="project" value="InterPro"/>
</dbReference>
<dbReference type="Gene3D" id="3.30.450.20">
    <property type="entry name" value="PAS domain"/>
    <property type="match status" value="1"/>
</dbReference>
<dbReference type="InterPro" id="IPR000700">
    <property type="entry name" value="PAS-assoc_C"/>
</dbReference>
<evidence type="ECO:0000256" key="2">
    <source>
        <dbReference type="ARBA" id="ARBA00022840"/>
    </source>
</evidence>
<dbReference type="SUPFAM" id="SSF55785">
    <property type="entry name" value="PYP-like sensor domain (PAS domain)"/>
    <property type="match status" value="1"/>
</dbReference>
<dbReference type="CDD" id="cd00009">
    <property type="entry name" value="AAA"/>
    <property type="match status" value="1"/>
</dbReference>
<evidence type="ECO:0000313" key="12">
    <source>
        <dbReference type="Proteomes" id="UP000267341"/>
    </source>
</evidence>
<dbReference type="SMART" id="SM00382">
    <property type="entry name" value="AAA"/>
    <property type="match status" value="1"/>
</dbReference>
<evidence type="ECO:0000259" key="7">
    <source>
        <dbReference type="PROSITE" id="PS50112"/>
    </source>
</evidence>
<dbReference type="Pfam" id="PF08448">
    <property type="entry name" value="PAS_4"/>
    <property type="match status" value="1"/>
</dbReference>
<dbReference type="GO" id="GO:0005524">
    <property type="term" value="F:ATP binding"/>
    <property type="evidence" value="ECO:0007669"/>
    <property type="project" value="UniProtKB-KW"/>
</dbReference>
<evidence type="ECO:0000313" key="10">
    <source>
        <dbReference type="EMBL" id="SQA63862.1"/>
    </source>
</evidence>
<dbReference type="GO" id="GO:0006355">
    <property type="term" value="P:regulation of DNA-templated transcription"/>
    <property type="evidence" value="ECO:0007669"/>
    <property type="project" value="InterPro"/>
</dbReference>
<keyword evidence="4" id="KW-0238">DNA-binding</keyword>
<dbReference type="Pfam" id="PF25601">
    <property type="entry name" value="AAA_lid_14"/>
    <property type="match status" value="1"/>
</dbReference>
<keyword evidence="2" id="KW-0067">ATP-binding</keyword>
<feature type="domain" description="PAC" evidence="8">
    <location>
        <begin position="81"/>
        <end position="134"/>
    </location>
</feature>
<evidence type="ECO:0000256" key="3">
    <source>
        <dbReference type="ARBA" id="ARBA00023015"/>
    </source>
</evidence>
<keyword evidence="1" id="KW-0547">Nucleotide-binding</keyword>
<dbReference type="NCBIfam" id="TIGR00229">
    <property type="entry name" value="sensory_box"/>
    <property type="match status" value="1"/>
</dbReference>
<dbReference type="Gene3D" id="1.10.8.60">
    <property type="match status" value="1"/>
</dbReference>
<dbReference type="InterPro" id="IPR009057">
    <property type="entry name" value="Homeodomain-like_sf"/>
</dbReference>
<reference evidence="9 12" key="2">
    <citation type="submission" date="2018-10" db="EMBL/GenBank/DDBJ databases">
        <title>Genomic Encyclopedia of Type Strains, Phase IV (KMG-IV): sequencing the most valuable type-strain genomes for metagenomic binning, comparative biology and taxonomic classification.</title>
        <authorList>
            <person name="Goeker M."/>
        </authorList>
    </citation>
    <scope>NUCLEOTIDE SEQUENCE [LARGE SCALE GENOMIC DNA]</scope>
    <source>
        <strain evidence="9 12">DSM 5079</strain>
    </source>
</reference>
<protein>
    <submittedName>
        <fullName evidence="9">Arginine utilization regulatory protein</fullName>
    </submittedName>
    <submittedName>
        <fullName evidence="10">Quorum-sensing regulator protein F</fullName>
    </submittedName>
</protein>
<evidence type="ECO:0000313" key="9">
    <source>
        <dbReference type="EMBL" id="RKR63601.1"/>
    </source>
</evidence>
<dbReference type="PROSITE" id="PS50045">
    <property type="entry name" value="SIGMA54_INTERACT_4"/>
    <property type="match status" value="1"/>
</dbReference>
<keyword evidence="3" id="KW-0805">Transcription regulation</keyword>
<dbReference type="SUPFAM" id="SSF52540">
    <property type="entry name" value="P-loop containing nucleoside triphosphate hydrolases"/>
    <property type="match status" value="1"/>
</dbReference>
<organism evidence="10 11">
    <name type="scientific">Yokenella regensburgei</name>
    <dbReference type="NCBI Taxonomy" id="158877"/>
    <lineage>
        <taxon>Bacteria</taxon>
        <taxon>Pseudomonadati</taxon>
        <taxon>Pseudomonadota</taxon>
        <taxon>Gammaproteobacteria</taxon>
        <taxon>Enterobacterales</taxon>
        <taxon>Enterobacteriaceae</taxon>
        <taxon>Yokenella</taxon>
    </lineage>
</organism>
<feature type="domain" description="Sigma-54 factor interaction" evidence="6">
    <location>
        <begin position="150"/>
        <end position="378"/>
    </location>
</feature>
<comment type="caution">
    <text evidence="10">The sequence shown here is derived from an EMBL/GenBank/DDBJ whole genome shotgun (WGS) entry which is preliminary data.</text>
</comment>
<dbReference type="Gene3D" id="1.10.10.60">
    <property type="entry name" value="Homeodomain-like"/>
    <property type="match status" value="1"/>
</dbReference>
<dbReference type="InterPro" id="IPR025662">
    <property type="entry name" value="Sigma_54_int_dom_ATP-bd_1"/>
</dbReference>
<dbReference type="EMBL" id="UAVL01000017">
    <property type="protein sequence ID" value="SQA63862.1"/>
    <property type="molecule type" value="Genomic_DNA"/>
</dbReference>
<dbReference type="Proteomes" id="UP000251313">
    <property type="component" value="Unassembled WGS sequence"/>
</dbReference>
<dbReference type="PANTHER" id="PTHR32071:SF112">
    <property type="entry name" value="REGULATORY PROTEIN"/>
    <property type="match status" value="1"/>
</dbReference>
<dbReference type="InterPro" id="IPR027417">
    <property type="entry name" value="P-loop_NTPase"/>
</dbReference>
<gene>
    <name evidence="10" type="primary">qseF_2</name>
    <name evidence="9" type="ORF">C7387_0262</name>
    <name evidence="10" type="ORF">NCTC11967_02943</name>
</gene>
<dbReference type="PROSITE" id="PS50112">
    <property type="entry name" value="PAS"/>
    <property type="match status" value="1"/>
</dbReference>
<dbReference type="CDD" id="cd00130">
    <property type="entry name" value="PAS"/>
    <property type="match status" value="1"/>
</dbReference>
<keyword evidence="5" id="KW-0804">Transcription</keyword>
<dbReference type="PROSITE" id="PS50113">
    <property type="entry name" value="PAC"/>
    <property type="match status" value="1"/>
</dbReference>
<evidence type="ECO:0000259" key="6">
    <source>
        <dbReference type="PROSITE" id="PS50045"/>
    </source>
</evidence>
<dbReference type="PANTHER" id="PTHR32071">
    <property type="entry name" value="TRANSCRIPTIONAL REGULATORY PROTEIN"/>
    <property type="match status" value="1"/>
</dbReference>
<dbReference type="Proteomes" id="UP000267341">
    <property type="component" value="Unassembled WGS sequence"/>
</dbReference>
<dbReference type="PROSITE" id="PS00676">
    <property type="entry name" value="SIGMA54_INTERACT_2"/>
    <property type="match status" value="1"/>
</dbReference>
<dbReference type="InterPro" id="IPR013656">
    <property type="entry name" value="PAS_4"/>
</dbReference>
<proteinExistence type="predicted"/>
<evidence type="ECO:0000313" key="11">
    <source>
        <dbReference type="Proteomes" id="UP000251313"/>
    </source>
</evidence>
<dbReference type="InterPro" id="IPR025943">
    <property type="entry name" value="Sigma_54_int_dom_ATP-bd_2"/>
</dbReference>
<dbReference type="InterPro" id="IPR035965">
    <property type="entry name" value="PAS-like_dom_sf"/>
</dbReference>
<evidence type="ECO:0000256" key="5">
    <source>
        <dbReference type="ARBA" id="ARBA00023163"/>
    </source>
</evidence>
<dbReference type="Gene3D" id="3.40.50.300">
    <property type="entry name" value="P-loop containing nucleotide triphosphate hydrolases"/>
    <property type="match status" value="1"/>
</dbReference>